<dbReference type="EMBL" id="WKKF01000005">
    <property type="protein sequence ID" value="MRX55487.1"/>
    <property type="molecule type" value="Genomic_DNA"/>
</dbReference>
<feature type="domain" description="LysM" evidence="1">
    <location>
        <begin position="186"/>
        <end position="229"/>
    </location>
</feature>
<dbReference type="SMART" id="SM00257">
    <property type="entry name" value="LysM"/>
    <property type="match status" value="2"/>
</dbReference>
<evidence type="ECO:0000313" key="3">
    <source>
        <dbReference type="Proteomes" id="UP000441585"/>
    </source>
</evidence>
<dbReference type="CDD" id="cd00118">
    <property type="entry name" value="LysM"/>
    <property type="match status" value="2"/>
</dbReference>
<dbReference type="PANTHER" id="PTHR21666">
    <property type="entry name" value="PEPTIDASE-RELATED"/>
    <property type="match status" value="1"/>
</dbReference>
<comment type="caution">
    <text evidence="2">The sequence shown here is derived from an EMBL/GenBank/DDBJ whole genome shotgun (WGS) entry which is preliminary data.</text>
</comment>
<evidence type="ECO:0000259" key="1">
    <source>
        <dbReference type="PROSITE" id="PS51782"/>
    </source>
</evidence>
<dbReference type="SUPFAM" id="SSF54106">
    <property type="entry name" value="LysM domain"/>
    <property type="match status" value="2"/>
</dbReference>
<feature type="domain" description="LysM" evidence="1">
    <location>
        <begin position="236"/>
        <end position="279"/>
    </location>
</feature>
<proteinExistence type="predicted"/>
<name>A0A6I2ME22_9BACI</name>
<organism evidence="2 3">
    <name type="scientific">Metabacillus idriensis</name>
    <dbReference type="NCBI Taxonomy" id="324768"/>
    <lineage>
        <taxon>Bacteria</taxon>
        <taxon>Bacillati</taxon>
        <taxon>Bacillota</taxon>
        <taxon>Bacilli</taxon>
        <taxon>Bacillales</taxon>
        <taxon>Bacillaceae</taxon>
        <taxon>Metabacillus</taxon>
    </lineage>
</organism>
<dbReference type="AlphaFoldDB" id="A0A6I2ME22"/>
<keyword evidence="3" id="KW-1185">Reference proteome</keyword>
<dbReference type="Pfam" id="PF01476">
    <property type="entry name" value="LysM"/>
    <property type="match status" value="2"/>
</dbReference>
<dbReference type="RefSeq" id="WP_154319102.1">
    <property type="nucleotide sequence ID" value="NZ_CAJGAA010000006.1"/>
</dbReference>
<dbReference type="InterPro" id="IPR050570">
    <property type="entry name" value="Cell_wall_metabolism_enzyme"/>
</dbReference>
<dbReference type="CDD" id="cd12797">
    <property type="entry name" value="M23_peptidase"/>
    <property type="match status" value="1"/>
</dbReference>
<protein>
    <submittedName>
        <fullName evidence="2">Peptidoglycan DD-metalloendopeptidase family protein</fullName>
    </submittedName>
</protein>
<accession>A0A6I2ME22</accession>
<dbReference type="Gene3D" id="3.10.350.10">
    <property type="entry name" value="LysM domain"/>
    <property type="match status" value="2"/>
</dbReference>
<dbReference type="SUPFAM" id="SSF51261">
    <property type="entry name" value="Duplicated hybrid motif"/>
    <property type="match status" value="1"/>
</dbReference>
<reference evidence="2 3" key="1">
    <citation type="submission" date="2019-11" db="EMBL/GenBank/DDBJ databases">
        <title>Bacillus idriensis genome.</title>
        <authorList>
            <person name="Konopka E.N."/>
            <person name="Newman J.D."/>
        </authorList>
    </citation>
    <scope>NUCLEOTIDE SEQUENCE [LARGE SCALE GENOMIC DNA]</scope>
    <source>
        <strain evidence="2 3">DSM 19097</strain>
    </source>
</reference>
<dbReference type="Pfam" id="PF01551">
    <property type="entry name" value="Peptidase_M23"/>
    <property type="match status" value="1"/>
</dbReference>
<dbReference type="InterPro" id="IPR036779">
    <property type="entry name" value="LysM_dom_sf"/>
</dbReference>
<dbReference type="GO" id="GO:0004222">
    <property type="term" value="F:metalloendopeptidase activity"/>
    <property type="evidence" value="ECO:0007669"/>
    <property type="project" value="TreeGrafter"/>
</dbReference>
<dbReference type="Proteomes" id="UP000441585">
    <property type="component" value="Unassembled WGS sequence"/>
</dbReference>
<dbReference type="InterPro" id="IPR011055">
    <property type="entry name" value="Dup_hybrid_motif"/>
</dbReference>
<dbReference type="Gene3D" id="2.70.70.10">
    <property type="entry name" value="Glucose Permease (Domain IIA)"/>
    <property type="match status" value="1"/>
</dbReference>
<dbReference type="PROSITE" id="PS51782">
    <property type="entry name" value="LYSM"/>
    <property type="match status" value="2"/>
</dbReference>
<evidence type="ECO:0000313" key="2">
    <source>
        <dbReference type="EMBL" id="MRX55487.1"/>
    </source>
</evidence>
<gene>
    <name evidence="2" type="ORF">GJU41_16100</name>
</gene>
<sequence length="287" mass="31063">MLDLLRRLSIALLVGLCIVLLFVSGTLAKAEGRSGAEELSWSSPIKGTITDTFGTRSGKHKGIDIAAPEGTIIQSVQEGLVTKSYYSDTYGHVVFIQHPEGYETVYAHLSKRSVSEGSKVKNGDEIGVIGNTGASRGTHLHFEVHKGKWTFDKKNAVNPFLMVAASKIEAVPVLTMPASAAVKNPDSITVKKGDTLWGLSKRYGLSIGALKEMNGLSSSTLAIGQMLIVKDKPDSKTYTVKKGDTLFSIADEFQVTVHQLKKENRLKTEAIFPDQNLKISNHSSSSE</sequence>
<dbReference type="InterPro" id="IPR018392">
    <property type="entry name" value="LysM"/>
</dbReference>
<dbReference type="InterPro" id="IPR016047">
    <property type="entry name" value="M23ase_b-sheet_dom"/>
</dbReference>
<dbReference type="PANTHER" id="PTHR21666:SF290">
    <property type="entry name" value="PEPTIDASE M23 DOMAIN PROTEIN"/>
    <property type="match status" value="1"/>
</dbReference>